<evidence type="ECO:0000256" key="2">
    <source>
        <dbReference type="ARBA" id="ARBA00008335"/>
    </source>
</evidence>
<protein>
    <submittedName>
        <fullName evidence="9">MFS transporter</fullName>
    </submittedName>
</protein>
<dbReference type="InterPro" id="IPR020846">
    <property type="entry name" value="MFS_dom"/>
</dbReference>
<dbReference type="PROSITE" id="PS50850">
    <property type="entry name" value="MFS"/>
    <property type="match status" value="1"/>
</dbReference>
<dbReference type="GO" id="GO:0005886">
    <property type="term" value="C:plasma membrane"/>
    <property type="evidence" value="ECO:0007669"/>
    <property type="project" value="UniProtKB-SubCell"/>
</dbReference>
<feature type="transmembrane region" description="Helical" evidence="7">
    <location>
        <begin position="273"/>
        <end position="291"/>
    </location>
</feature>
<evidence type="ECO:0000256" key="7">
    <source>
        <dbReference type="SAM" id="Phobius"/>
    </source>
</evidence>
<comment type="similarity">
    <text evidence="2">Belongs to the major facilitator superfamily.</text>
</comment>
<feature type="transmembrane region" description="Helical" evidence="7">
    <location>
        <begin position="207"/>
        <end position="229"/>
    </location>
</feature>
<feature type="transmembrane region" description="Helical" evidence="7">
    <location>
        <begin position="297"/>
        <end position="321"/>
    </location>
</feature>
<gene>
    <name evidence="9" type="ORF">DHW61_18550</name>
</gene>
<feature type="transmembrane region" description="Helical" evidence="7">
    <location>
        <begin position="333"/>
        <end position="353"/>
    </location>
</feature>
<dbReference type="InterPro" id="IPR036259">
    <property type="entry name" value="MFS_trans_sf"/>
</dbReference>
<proteinExistence type="inferred from homology"/>
<dbReference type="Gene3D" id="1.20.1250.20">
    <property type="entry name" value="MFS general substrate transporter like domains"/>
    <property type="match status" value="1"/>
</dbReference>
<feature type="transmembrane region" description="Helical" evidence="7">
    <location>
        <begin position="7"/>
        <end position="23"/>
    </location>
</feature>
<organism evidence="9 10">
    <name type="scientific">Lachnoclostridium phytofermentans</name>
    <dbReference type="NCBI Taxonomy" id="66219"/>
    <lineage>
        <taxon>Bacteria</taxon>
        <taxon>Bacillati</taxon>
        <taxon>Bacillota</taxon>
        <taxon>Clostridia</taxon>
        <taxon>Lachnospirales</taxon>
        <taxon>Lachnospiraceae</taxon>
    </lineage>
</organism>
<keyword evidence="6 7" id="KW-0472">Membrane</keyword>
<evidence type="ECO:0000256" key="4">
    <source>
        <dbReference type="ARBA" id="ARBA00022692"/>
    </source>
</evidence>
<dbReference type="InterPro" id="IPR051788">
    <property type="entry name" value="MFS_Transporter"/>
</dbReference>
<keyword evidence="5 7" id="KW-1133">Transmembrane helix</keyword>
<dbReference type="Pfam" id="PF07690">
    <property type="entry name" value="MFS_1"/>
    <property type="match status" value="1"/>
</dbReference>
<evidence type="ECO:0000313" key="9">
    <source>
        <dbReference type="EMBL" id="HCL04379.1"/>
    </source>
</evidence>
<feature type="transmembrane region" description="Helical" evidence="7">
    <location>
        <begin position="98"/>
        <end position="116"/>
    </location>
</feature>
<dbReference type="GO" id="GO:0022857">
    <property type="term" value="F:transmembrane transporter activity"/>
    <property type="evidence" value="ECO:0007669"/>
    <property type="project" value="InterPro"/>
</dbReference>
<feature type="transmembrane region" description="Helical" evidence="7">
    <location>
        <begin position="241"/>
        <end position="261"/>
    </location>
</feature>
<keyword evidence="4 7" id="KW-0812">Transmembrane</keyword>
<name>A0A3D2XB67_9FIRM</name>
<evidence type="ECO:0000256" key="1">
    <source>
        <dbReference type="ARBA" id="ARBA00004651"/>
    </source>
</evidence>
<comment type="subcellular location">
    <subcellularLocation>
        <location evidence="1">Cell membrane</location>
        <topology evidence="1">Multi-pass membrane protein</topology>
    </subcellularLocation>
</comment>
<dbReference type="InterPro" id="IPR011701">
    <property type="entry name" value="MFS"/>
</dbReference>
<feature type="domain" description="Major facilitator superfamily (MFS) profile" evidence="8">
    <location>
        <begin position="5"/>
        <end position="382"/>
    </location>
</feature>
<reference evidence="9 10" key="1">
    <citation type="journal article" date="2018" name="Nat. Biotechnol.">
        <title>A standardized bacterial taxonomy based on genome phylogeny substantially revises the tree of life.</title>
        <authorList>
            <person name="Parks D.H."/>
            <person name="Chuvochina M."/>
            <person name="Waite D.W."/>
            <person name="Rinke C."/>
            <person name="Skarshewski A."/>
            <person name="Chaumeil P.A."/>
            <person name="Hugenholtz P."/>
        </authorList>
    </citation>
    <scope>NUCLEOTIDE SEQUENCE [LARGE SCALE GENOMIC DNA]</scope>
    <source>
        <strain evidence="9">UBA11728</strain>
    </source>
</reference>
<evidence type="ECO:0000256" key="6">
    <source>
        <dbReference type="ARBA" id="ARBA00023136"/>
    </source>
</evidence>
<feature type="transmembrane region" description="Helical" evidence="7">
    <location>
        <begin position="163"/>
        <end position="186"/>
    </location>
</feature>
<sequence length="384" mass="42234">MSKRSTVMIAVSFMILMIALGMNDSLRGIFAPAFEEHFSISSMQLSVIIMVSYLGNLVFVSVGGNLLDRFNKKTVILSVLALWMAAITTYVVTDSYLFLLVGMFITMGTSTLLNTAISILTPIIFVVSPIFMVNLFYFVQGLGTSGSQNIIGRFFYEFASWKYINLVLLLLGLISFILIAMTKFPTIEHKKEKKKISYAQVVKTRGFLLLIIIFGTYFIAEHGILNWFLTYAVNGLQINQAKASSILSLFFGGIMIGRLLFAPLVQKIGALKSIQIFGGMGTALFVLGFLFKTNGLWLLGISGLSVSIIYPTLLLLIRFVFPEEVVATATGAIVSIATLFDIGFNLIFGGLVIALGYQISMMILPICMIAFFSSFLVLKKKVGA</sequence>
<feature type="transmembrane region" description="Helical" evidence="7">
    <location>
        <begin position="43"/>
        <end position="67"/>
    </location>
</feature>
<evidence type="ECO:0000259" key="8">
    <source>
        <dbReference type="PROSITE" id="PS50850"/>
    </source>
</evidence>
<feature type="transmembrane region" description="Helical" evidence="7">
    <location>
        <begin position="123"/>
        <end position="143"/>
    </location>
</feature>
<comment type="caution">
    <text evidence="9">The sequence shown here is derived from an EMBL/GenBank/DDBJ whole genome shotgun (WGS) entry which is preliminary data.</text>
</comment>
<evidence type="ECO:0000256" key="5">
    <source>
        <dbReference type="ARBA" id="ARBA00022989"/>
    </source>
</evidence>
<feature type="transmembrane region" description="Helical" evidence="7">
    <location>
        <begin position="74"/>
        <end position="92"/>
    </location>
</feature>
<dbReference type="SUPFAM" id="SSF103473">
    <property type="entry name" value="MFS general substrate transporter"/>
    <property type="match status" value="1"/>
</dbReference>
<evidence type="ECO:0000313" key="10">
    <source>
        <dbReference type="Proteomes" id="UP000262969"/>
    </source>
</evidence>
<dbReference type="PANTHER" id="PTHR23514:SF3">
    <property type="entry name" value="BYPASS OF STOP CODON PROTEIN 6"/>
    <property type="match status" value="1"/>
</dbReference>
<keyword evidence="3" id="KW-0813">Transport</keyword>
<evidence type="ECO:0000256" key="3">
    <source>
        <dbReference type="ARBA" id="ARBA00022448"/>
    </source>
</evidence>
<accession>A0A3D2XB67</accession>
<feature type="transmembrane region" description="Helical" evidence="7">
    <location>
        <begin position="359"/>
        <end position="378"/>
    </location>
</feature>
<dbReference type="AlphaFoldDB" id="A0A3D2XB67"/>
<dbReference type="PANTHER" id="PTHR23514">
    <property type="entry name" value="BYPASS OF STOP CODON PROTEIN 6"/>
    <property type="match status" value="1"/>
</dbReference>
<dbReference type="Proteomes" id="UP000262969">
    <property type="component" value="Unassembled WGS sequence"/>
</dbReference>
<dbReference type="EMBL" id="DPVV01000612">
    <property type="protein sequence ID" value="HCL04379.1"/>
    <property type="molecule type" value="Genomic_DNA"/>
</dbReference>